<proteinExistence type="predicted"/>
<protein>
    <recommendedName>
        <fullName evidence="3">DUF2971 domain-containing protein</fullName>
    </recommendedName>
</protein>
<evidence type="ECO:0000313" key="2">
    <source>
        <dbReference type="Proteomes" id="UP000076623"/>
    </source>
</evidence>
<evidence type="ECO:0000313" key="1">
    <source>
        <dbReference type="EMBL" id="ANC78270.1"/>
    </source>
</evidence>
<dbReference type="Proteomes" id="UP000076623">
    <property type="component" value="Chromosome"/>
</dbReference>
<evidence type="ECO:0008006" key="3">
    <source>
        <dbReference type="Google" id="ProtNLM"/>
    </source>
</evidence>
<name>A0A160IQ80_9BACL</name>
<reference evidence="1 2" key="1">
    <citation type="submission" date="2016-04" db="EMBL/GenBank/DDBJ databases">
        <title>Complete genome sequence of Fictibacillus phosphorivorans G25-29, a strain toxic to nematodes.</title>
        <authorList>
            <person name="Zheng Z."/>
        </authorList>
    </citation>
    <scope>NUCLEOTIDE SEQUENCE [LARGE SCALE GENOMIC DNA]</scope>
    <source>
        <strain evidence="1 2">G25-29</strain>
    </source>
</reference>
<dbReference type="EMBL" id="CP015378">
    <property type="protein sequence ID" value="ANC78270.1"/>
    <property type="molecule type" value="Genomic_DNA"/>
</dbReference>
<organism evidence="1 2">
    <name type="scientific">Fictibacillus phosphorivorans</name>
    <dbReference type="NCBI Taxonomy" id="1221500"/>
    <lineage>
        <taxon>Bacteria</taxon>
        <taxon>Bacillati</taxon>
        <taxon>Bacillota</taxon>
        <taxon>Bacilli</taxon>
        <taxon>Bacillales</taxon>
        <taxon>Fictibacillaceae</taxon>
        <taxon>Fictibacillus</taxon>
    </lineage>
</organism>
<dbReference type="AlphaFoldDB" id="A0A160IQ80"/>
<gene>
    <name evidence="1" type="ORF">ABE65_016265</name>
</gene>
<dbReference type="RefSeq" id="WP_066397129.1">
    <property type="nucleotide sequence ID" value="NZ_CP015378.1"/>
</dbReference>
<sequence>MGITIKEWGKRVASRTDLTGRLTHLTKPSGVDFSCLSFEDINLRAVDNLIKILKEGKIIGSQTKPGFIIGKQKAVCFQDAPLYALIQNVEHERQRRERNNYEKLRYCGVGLSFVKPYIYHYYGGRPVIYEESKTAKAFLPSEEWWRIVDIEYKIDNDWDIVDWTHEREWRIPGDMIINEGYPHIIVYNPTCAQYFLNHCPKEILNKTYGITTLTSLLH</sequence>
<keyword evidence="2" id="KW-1185">Reference proteome</keyword>
<accession>A0A160IQ80</accession>
<dbReference type="KEGG" id="fpn:ABE65_016265"/>